<dbReference type="InterPro" id="IPR014001">
    <property type="entry name" value="Helicase_ATP-bd"/>
</dbReference>
<dbReference type="GO" id="GO:0000716">
    <property type="term" value="P:transcription-coupled nucleotide-excision repair, DNA damage recognition"/>
    <property type="evidence" value="ECO:0007669"/>
    <property type="project" value="UniProtKB-UniRule"/>
</dbReference>
<dbReference type="Pfam" id="PF00270">
    <property type="entry name" value="DEAD"/>
    <property type="match status" value="1"/>
</dbReference>
<dbReference type="InterPro" id="IPR041471">
    <property type="entry name" value="UvrB_inter"/>
</dbReference>
<dbReference type="InterPro" id="IPR047112">
    <property type="entry name" value="RecG/Mfd"/>
</dbReference>
<evidence type="ECO:0000313" key="17">
    <source>
        <dbReference type="Proteomes" id="UP000184536"/>
    </source>
</evidence>
<dbReference type="GO" id="GO:0006355">
    <property type="term" value="P:regulation of DNA-templated transcription"/>
    <property type="evidence" value="ECO:0007669"/>
    <property type="project" value="UniProtKB-UniRule"/>
</dbReference>
<keyword evidence="2 13" id="KW-0963">Cytoplasm</keyword>
<dbReference type="GO" id="GO:0005524">
    <property type="term" value="F:ATP binding"/>
    <property type="evidence" value="ECO:0007669"/>
    <property type="project" value="UniProtKB-UniRule"/>
</dbReference>
<proteinExistence type="inferred from homology"/>
<dbReference type="AlphaFoldDB" id="A0A1M6FGE2"/>
<dbReference type="SMART" id="SM00490">
    <property type="entry name" value="HELICc"/>
    <property type="match status" value="1"/>
</dbReference>
<feature type="domain" description="Helicase ATP-binding" evidence="14">
    <location>
        <begin position="639"/>
        <end position="800"/>
    </location>
</feature>
<dbReference type="InterPro" id="IPR001650">
    <property type="entry name" value="Helicase_C-like"/>
</dbReference>
<gene>
    <name evidence="13" type="primary">mfd</name>
    <name evidence="16" type="ORF">SAMN02745975_00995</name>
</gene>
<keyword evidence="8 13" id="KW-0238">DNA-binding</keyword>
<evidence type="ECO:0000256" key="3">
    <source>
        <dbReference type="ARBA" id="ARBA00022741"/>
    </source>
</evidence>
<evidence type="ECO:0000313" key="16">
    <source>
        <dbReference type="EMBL" id="SHI96717.1"/>
    </source>
</evidence>
<dbReference type="NCBIfam" id="TIGR00580">
    <property type="entry name" value="mfd"/>
    <property type="match status" value="1"/>
</dbReference>
<evidence type="ECO:0000256" key="10">
    <source>
        <dbReference type="ARBA" id="ARBA00061104"/>
    </source>
</evidence>
<dbReference type="InterPro" id="IPR004576">
    <property type="entry name" value="Mfd"/>
</dbReference>
<dbReference type="Pfam" id="PF03461">
    <property type="entry name" value="TRCF"/>
    <property type="match status" value="1"/>
</dbReference>
<dbReference type="InterPro" id="IPR037235">
    <property type="entry name" value="TRCF-like_C_D7"/>
</dbReference>
<keyword evidence="17" id="KW-1185">Reference proteome</keyword>
<evidence type="ECO:0000256" key="8">
    <source>
        <dbReference type="ARBA" id="ARBA00023125"/>
    </source>
</evidence>
<comment type="subcellular location">
    <subcellularLocation>
        <location evidence="1 13">Cytoplasm</location>
    </subcellularLocation>
</comment>
<dbReference type="SUPFAM" id="SSF52540">
    <property type="entry name" value="P-loop containing nucleoside triphosphate hydrolases"/>
    <property type="match status" value="4"/>
</dbReference>
<keyword evidence="7 13" id="KW-0067">ATP-binding</keyword>
<dbReference type="Gene3D" id="3.30.2060.10">
    <property type="entry name" value="Penicillin-binding protein 1b domain"/>
    <property type="match status" value="1"/>
</dbReference>
<dbReference type="Proteomes" id="UP000184536">
    <property type="component" value="Unassembled WGS sequence"/>
</dbReference>
<dbReference type="InterPro" id="IPR003711">
    <property type="entry name" value="CarD-like/TRCF_RID"/>
</dbReference>
<dbReference type="InterPro" id="IPR011545">
    <property type="entry name" value="DEAD/DEAH_box_helicase_dom"/>
</dbReference>
<evidence type="ECO:0000256" key="1">
    <source>
        <dbReference type="ARBA" id="ARBA00004496"/>
    </source>
</evidence>
<dbReference type="PANTHER" id="PTHR47964:SF1">
    <property type="entry name" value="ATP-DEPENDENT DNA HELICASE HOMOLOG RECG, CHLOROPLASTIC"/>
    <property type="match status" value="1"/>
</dbReference>
<dbReference type="GO" id="GO:0005737">
    <property type="term" value="C:cytoplasm"/>
    <property type="evidence" value="ECO:0007669"/>
    <property type="project" value="UniProtKB-SubCell"/>
</dbReference>
<protein>
    <recommendedName>
        <fullName evidence="12 13">Transcription-repair-coupling factor</fullName>
        <shortName evidence="13">TRCF</shortName>
        <ecNumber evidence="13">3.6.4.-</ecNumber>
    </recommendedName>
</protein>
<dbReference type="SMART" id="SM00487">
    <property type="entry name" value="DEXDc"/>
    <property type="match status" value="1"/>
</dbReference>
<dbReference type="CDD" id="cd17991">
    <property type="entry name" value="DEXHc_TRCF"/>
    <property type="match status" value="1"/>
</dbReference>
<evidence type="ECO:0000256" key="6">
    <source>
        <dbReference type="ARBA" id="ARBA00022806"/>
    </source>
</evidence>
<dbReference type="SUPFAM" id="SSF143517">
    <property type="entry name" value="TRCF domain-like"/>
    <property type="match status" value="1"/>
</dbReference>
<dbReference type="GO" id="GO:0016787">
    <property type="term" value="F:hydrolase activity"/>
    <property type="evidence" value="ECO:0007669"/>
    <property type="project" value="UniProtKB-KW"/>
</dbReference>
<dbReference type="PROSITE" id="PS51192">
    <property type="entry name" value="HELICASE_ATP_BIND_1"/>
    <property type="match status" value="1"/>
</dbReference>
<dbReference type="SMART" id="SM00982">
    <property type="entry name" value="TRCF"/>
    <property type="match status" value="1"/>
</dbReference>
<dbReference type="InterPro" id="IPR036101">
    <property type="entry name" value="CarD-like/TRCF_RID_sf"/>
</dbReference>
<keyword evidence="4 13" id="KW-0227">DNA damage</keyword>
<dbReference type="RefSeq" id="WP_242946223.1">
    <property type="nucleotide sequence ID" value="NZ_FQZV01000011.1"/>
</dbReference>
<dbReference type="Pfam" id="PF00271">
    <property type="entry name" value="Helicase_C"/>
    <property type="match status" value="1"/>
</dbReference>
<sequence length="1167" mass="133537">MQKIFLEAVKNFQEYHQLHMTIEKQWSPATIHGLIDAQIPHMAFSLSQIHGRQCLIIVDQEIKAKKIYEDLKFFIGEKACFFPAVETVFYHIDAHSHQLLEDRIKTLNKVACGDSCIVAASVESIMNRLMPKKLFQEQIIRIRYGESLPMDQLLKAFTQLGYERVTRVEAKGQFSIRGGIVDFYPVLSDMPYRIEFFDEEVDSIRLFDLENQLSVEKVREVVITPVQEILVKDSIRERGIHKLKHTLQGALKKMKGEQGRRLGEKVGEVIELLENGGLPKGIENYMDFLFEETQLLTDYLQENAFIFIDEPSRIREKAQNKASEFQEAFKGLLEKGEVLPEQGSLLADYEEILGSIEKKQCFVLSSLPKDNPDFQPKTIVNFSTRMTQTFHGKIDLLAEEVKTLKTRAYKIILLCGTEDRKKRLLESLVDLGVEGIRLGVGEEVLLPGQIIILEGSLTKGFEYYADKFITITDSEIFGVSKKKKLATKRKDARPIKSFMDLSIGDYVVHENHGIGKYVGIEQLKVQGAKKDYLKIKYGDGDLLYVPIEQMDLVQKYIGADDGTPKLNRLGGVEWKKTKARVKGAIEDMARDLIALYAARQTLVGHSFSKDTPWQIQFEDMFPFEETQDQLRCIREVKSDMEKPAPMDRLLCGDVGYGKTEVAIRAAFKCVMEGKQVAFLVPTTILAQQHYNTFVQRFSQFPVSVEMLSRFRTEAQQDHIVESLRVGNIDIVIGTHRILSKDIQFKDLGLLIIDEEQRFGVKHKEALKQIRKNVDVLTLTATPIPRTLHMSLIGLRDMSVIEEPPEERYPVQTYVLEYQEEMIRDAILREISRGGQVYFVFNRVKGIQQMAGKLRKLIPEMKLAVAHGQMSERELENVMIDFLAGEYDVLLCTTIIETGLDIANVNTIVIYDADKMGLSQLYQLRGRVGRSDRMAYSYLTYQKDKVLTEVAEKRLKAIKEFTEFGSGFKIAMRDLEIRGAGNLLGAEQHGHMAAIGYDLYCKLLEDTIHEMKGEEVLKTVDTTIEINVNAFIPENFIENENYKLEAYKKIASIRAKQDVYDIEEELEDRFGSIPEEVQNLIMIAYIKTLAQSCGVIQVSESETHVKLQFDEARRIKPEMIAEMLDEYGNRMLLHAGISPSIQLKYQSHNLRLKEIQRLLEKISGFHGK</sequence>
<evidence type="ECO:0000256" key="2">
    <source>
        <dbReference type="ARBA" id="ARBA00022490"/>
    </source>
</evidence>
<dbReference type="PROSITE" id="PS51194">
    <property type="entry name" value="HELICASE_CTER"/>
    <property type="match status" value="1"/>
</dbReference>
<dbReference type="Gene3D" id="2.40.10.170">
    <property type="match status" value="1"/>
</dbReference>
<evidence type="ECO:0000256" key="5">
    <source>
        <dbReference type="ARBA" id="ARBA00022801"/>
    </source>
</evidence>
<dbReference type="SUPFAM" id="SSF141259">
    <property type="entry name" value="CarD-like"/>
    <property type="match status" value="1"/>
</dbReference>
<keyword evidence="9 13" id="KW-0234">DNA repair</keyword>
<dbReference type="Gene3D" id="3.40.50.300">
    <property type="entry name" value="P-loop containing nucleotide triphosphate hydrolases"/>
    <property type="match status" value="2"/>
</dbReference>
<dbReference type="Gene3D" id="3.90.1150.50">
    <property type="entry name" value="Transcription-repair-coupling factor, D7 domain"/>
    <property type="match status" value="1"/>
</dbReference>
<dbReference type="InterPro" id="IPR005118">
    <property type="entry name" value="TRCF_C"/>
</dbReference>
<reference evidence="17" key="1">
    <citation type="submission" date="2016-11" db="EMBL/GenBank/DDBJ databases">
        <authorList>
            <person name="Varghese N."/>
            <person name="Submissions S."/>
        </authorList>
    </citation>
    <scope>NUCLEOTIDE SEQUENCE [LARGE SCALE GENOMIC DNA]</scope>
    <source>
        <strain evidence="17">DSM 17957</strain>
    </source>
</reference>
<dbReference type="InterPro" id="IPR027417">
    <property type="entry name" value="P-loop_NTPase"/>
</dbReference>
<dbReference type="HAMAP" id="MF_00969">
    <property type="entry name" value="TRCF"/>
    <property type="match status" value="1"/>
</dbReference>
<evidence type="ECO:0000256" key="7">
    <source>
        <dbReference type="ARBA" id="ARBA00022840"/>
    </source>
</evidence>
<dbReference type="FunFam" id="3.40.50.300:FF:000546">
    <property type="entry name" value="Transcription-repair-coupling factor"/>
    <property type="match status" value="1"/>
</dbReference>
<comment type="similarity">
    <text evidence="10 13">In the N-terminal section; belongs to the UvrB family.</text>
</comment>
<comment type="function">
    <text evidence="13">Couples transcription and DNA repair by recognizing RNA polymerase (RNAP) stalled at DNA lesions. Mediates ATP-dependent release of RNAP and its truncated transcript from the DNA, and recruitment of nucleotide excision repair machinery to the damaged site.</text>
</comment>
<dbReference type="STRING" id="1121919.SAMN02745975_00995"/>
<keyword evidence="3 13" id="KW-0547">Nucleotide-binding</keyword>
<evidence type="ECO:0000259" key="15">
    <source>
        <dbReference type="PROSITE" id="PS51194"/>
    </source>
</evidence>
<dbReference type="PANTHER" id="PTHR47964">
    <property type="entry name" value="ATP-DEPENDENT DNA HELICASE HOMOLOG RECG, CHLOROPLASTIC"/>
    <property type="match status" value="1"/>
</dbReference>
<dbReference type="Pfam" id="PF02559">
    <property type="entry name" value="CarD_TRCF_RID"/>
    <property type="match status" value="1"/>
</dbReference>
<evidence type="ECO:0000256" key="4">
    <source>
        <dbReference type="ARBA" id="ARBA00022763"/>
    </source>
</evidence>
<evidence type="ECO:0000256" key="11">
    <source>
        <dbReference type="ARBA" id="ARBA00061399"/>
    </source>
</evidence>
<evidence type="ECO:0000256" key="9">
    <source>
        <dbReference type="ARBA" id="ARBA00023204"/>
    </source>
</evidence>
<dbReference type="Pfam" id="PF17757">
    <property type="entry name" value="UvrB_inter"/>
    <property type="match status" value="1"/>
</dbReference>
<feature type="domain" description="Helicase C-terminal" evidence="15">
    <location>
        <begin position="809"/>
        <end position="975"/>
    </location>
</feature>
<evidence type="ECO:0000256" key="12">
    <source>
        <dbReference type="ARBA" id="ARBA00070128"/>
    </source>
</evidence>
<dbReference type="Gene3D" id="3.40.50.11180">
    <property type="match status" value="1"/>
</dbReference>
<keyword evidence="5 13" id="KW-0378">Hydrolase</keyword>
<evidence type="ECO:0000259" key="14">
    <source>
        <dbReference type="PROSITE" id="PS51192"/>
    </source>
</evidence>
<organism evidence="16 17">
    <name type="scientific">Geosporobacter subterraneus DSM 17957</name>
    <dbReference type="NCBI Taxonomy" id="1121919"/>
    <lineage>
        <taxon>Bacteria</taxon>
        <taxon>Bacillati</taxon>
        <taxon>Bacillota</taxon>
        <taxon>Clostridia</taxon>
        <taxon>Peptostreptococcales</taxon>
        <taxon>Thermotaleaceae</taxon>
        <taxon>Geosporobacter</taxon>
    </lineage>
</organism>
<dbReference type="EMBL" id="FQZV01000011">
    <property type="protein sequence ID" value="SHI96717.1"/>
    <property type="molecule type" value="Genomic_DNA"/>
</dbReference>
<dbReference type="GO" id="GO:0003684">
    <property type="term" value="F:damaged DNA binding"/>
    <property type="evidence" value="ECO:0007669"/>
    <property type="project" value="InterPro"/>
</dbReference>
<dbReference type="GO" id="GO:0003678">
    <property type="term" value="F:DNA helicase activity"/>
    <property type="evidence" value="ECO:0007669"/>
    <property type="project" value="TreeGrafter"/>
</dbReference>
<evidence type="ECO:0000256" key="13">
    <source>
        <dbReference type="HAMAP-Rule" id="MF_00969"/>
    </source>
</evidence>
<comment type="similarity">
    <text evidence="11 13">In the C-terminal section; belongs to the helicase family. RecG subfamily.</text>
</comment>
<dbReference type="SMART" id="SM01058">
    <property type="entry name" value="CarD_TRCF"/>
    <property type="match status" value="1"/>
</dbReference>
<dbReference type="EC" id="3.6.4.-" evidence="13"/>
<keyword evidence="6" id="KW-0347">Helicase</keyword>
<name>A0A1M6FGE2_9FIRM</name>
<accession>A0A1M6FGE2</accession>